<dbReference type="PANTHER" id="PTHR30126:SF97">
    <property type="entry name" value="HTH-TYPE TRANSCRIPTIONAL REGULATOR ABGR"/>
    <property type="match status" value="1"/>
</dbReference>
<organism evidence="6 7">
    <name type="scientific">Variovorax gossypii</name>
    <dbReference type="NCBI Taxonomy" id="1679495"/>
    <lineage>
        <taxon>Bacteria</taxon>
        <taxon>Pseudomonadati</taxon>
        <taxon>Pseudomonadota</taxon>
        <taxon>Betaproteobacteria</taxon>
        <taxon>Burkholderiales</taxon>
        <taxon>Comamonadaceae</taxon>
        <taxon>Variovorax</taxon>
    </lineage>
</organism>
<dbReference type="SUPFAM" id="SSF46785">
    <property type="entry name" value="Winged helix' DNA-binding domain"/>
    <property type="match status" value="1"/>
</dbReference>
<dbReference type="CDD" id="cd05466">
    <property type="entry name" value="PBP2_LTTR_substrate"/>
    <property type="match status" value="1"/>
</dbReference>
<dbReference type="RefSeq" id="WP_145760750.1">
    <property type="nucleotide sequence ID" value="NZ_RXOE01000002.1"/>
</dbReference>
<gene>
    <name evidence="6" type="ORF">EJP69_14610</name>
</gene>
<comment type="similarity">
    <text evidence="1">Belongs to the LysR transcriptional regulatory family.</text>
</comment>
<dbReference type="EMBL" id="RXOE01000002">
    <property type="protein sequence ID" value="RTQ35584.1"/>
    <property type="molecule type" value="Genomic_DNA"/>
</dbReference>
<proteinExistence type="inferred from homology"/>
<dbReference type="Proteomes" id="UP000267418">
    <property type="component" value="Unassembled WGS sequence"/>
</dbReference>
<dbReference type="SUPFAM" id="SSF53850">
    <property type="entry name" value="Periplasmic binding protein-like II"/>
    <property type="match status" value="1"/>
</dbReference>
<reference evidence="6 7" key="1">
    <citation type="submission" date="2018-12" db="EMBL/GenBank/DDBJ databases">
        <title>The genome of Variovorax gossypii DSM 100435.</title>
        <authorList>
            <person name="Gao J."/>
            <person name="Sun J."/>
        </authorList>
    </citation>
    <scope>NUCLEOTIDE SEQUENCE [LARGE SCALE GENOMIC DNA]</scope>
    <source>
        <strain evidence="6 7">DSM 100435</strain>
    </source>
</reference>
<dbReference type="InterPro" id="IPR000847">
    <property type="entry name" value="LysR_HTH_N"/>
</dbReference>
<dbReference type="PANTHER" id="PTHR30126">
    <property type="entry name" value="HTH-TYPE TRANSCRIPTIONAL REGULATOR"/>
    <property type="match status" value="1"/>
</dbReference>
<keyword evidence="2" id="KW-0805">Transcription regulation</keyword>
<evidence type="ECO:0000259" key="5">
    <source>
        <dbReference type="PROSITE" id="PS50931"/>
    </source>
</evidence>
<dbReference type="PROSITE" id="PS50931">
    <property type="entry name" value="HTH_LYSR"/>
    <property type="match status" value="1"/>
</dbReference>
<keyword evidence="7" id="KW-1185">Reference proteome</keyword>
<evidence type="ECO:0000313" key="7">
    <source>
        <dbReference type="Proteomes" id="UP000267418"/>
    </source>
</evidence>
<evidence type="ECO:0000313" key="6">
    <source>
        <dbReference type="EMBL" id="RTQ35584.1"/>
    </source>
</evidence>
<dbReference type="Gene3D" id="3.40.190.290">
    <property type="match status" value="1"/>
</dbReference>
<accession>A0A3S0H2F3</accession>
<dbReference type="Pfam" id="PF00126">
    <property type="entry name" value="HTH_1"/>
    <property type="match status" value="1"/>
</dbReference>
<dbReference type="FunFam" id="1.10.10.10:FF:000001">
    <property type="entry name" value="LysR family transcriptional regulator"/>
    <property type="match status" value="1"/>
</dbReference>
<dbReference type="Gene3D" id="1.10.10.10">
    <property type="entry name" value="Winged helix-like DNA-binding domain superfamily/Winged helix DNA-binding domain"/>
    <property type="match status" value="1"/>
</dbReference>
<feature type="domain" description="HTH lysR-type" evidence="5">
    <location>
        <begin position="1"/>
        <end position="58"/>
    </location>
</feature>
<dbReference type="GO" id="GO:0003700">
    <property type="term" value="F:DNA-binding transcription factor activity"/>
    <property type="evidence" value="ECO:0007669"/>
    <property type="project" value="InterPro"/>
</dbReference>
<dbReference type="AlphaFoldDB" id="A0A3S0H2F3"/>
<keyword evidence="3" id="KW-0238">DNA-binding</keyword>
<evidence type="ECO:0000256" key="3">
    <source>
        <dbReference type="ARBA" id="ARBA00023125"/>
    </source>
</evidence>
<dbReference type="Pfam" id="PF03466">
    <property type="entry name" value="LysR_substrate"/>
    <property type="match status" value="1"/>
</dbReference>
<evidence type="ECO:0000256" key="1">
    <source>
        <dbReference type="ARBA" id="ARBA00009437"/>
    </source>
</evidence>
<sequence>MRLEDLDVFRAVHETGSFQRAALRCGLSQSAVTKVVRKLEDEFGVQLIERGAGALALTPAGRTLYLRAMELSALTTATRRDMAGEVAAMRGAIRLGVVPALLASVAAPVLADMLPGPHSVQLLVSVKHSAELVRMLEEGKLDLAVCFGVQYLPPDVVRTRIGPQCYRLVARAGHPLASGAPNLEQLSKSRWLLPTSDVTLRTEIERMFAEAGFRELDVRVETDTSATLLIPLLRRSDLLTVLPEQAFQPLAGEGLAALDIDLHALTGEVTVYHRRKTPSVGLLMELKHRLETQARNNSLSGRPSQHSAKESI</sequence>
<keyword evidence="4" id="KW-0804">Transcription</keyword>
<protein>
    <submittedName>
        <fullName evidence="6">LysR family transcriptional regulator</fullName>
    </submittedName>
</protein>
<dbReference type="InterPro" id="IPR036388">
    <property type="entry name" value="WH-like_DNA-bd_sf"/>
</dbReference>
<name>A0A3S0H2F3_9BURK</name>
<evidence type="ECO:0000256" key="4">
    <source>
        <dbReference type="ARBA" id="ARBA00023163"/>
    </source>
</evidence>
<dbReference type="InterPro" id="IPR005119">
    <property type="entry name" value="LysR_subst-bd"/>
</dbReference>
<comment type="caution">
    <text evidence="6">The sequence shown here is derived from an EMBL/GenBank/DDBJ whole genome shotgun (WGS) entry which is preliminary data.</text>
</comment>
<evidence type="ECO:0000256" key="2">
    <source>
        <dbReference type="ARBA" id="ARBA00023015"/>
    </source>
</evidence>
<dbReference type="PRINTS" id="PR00039">
    <property type="entry name" value="HTHLYSR"/>
</dbReference>
<dbReference type="InterPro" id="IPR036390">
    <property type="entry name" value="WH_DNA-bd_sf"/>
</dbReference>
<dbReference type="GO" id="GO:0000976">
    <property type="term" value="F:transcription cis-regulatory region binding"/>
    <property type="evidence" value="ECO:0007669"/>
    <property type="project" value="TreeGrafter"/>
</dbReference>